<accession>A0A7J8IM38</accession>
<feature type="region of interest" description="Disordered" evidence="1">
    <location>
        <begin position="1"/>
        <end position="47"/>
    </location>
</feature>
<dbReference type="AlphaFoldDB" id="A0A7J8IM38"/>
<reference evidence="2 3" key="1">
    <citation type="journal article" date="2020" name="Nature">
        <title>Six reference-quality genomes reveal evolution of bat adaptations.</title>
        <authorList>
            <person name="Jebb D."/>
            <person name="Huang Z."/>
            <person name="Pippel M."/>
            <person name="Hughes G.M."/>
            <person name="Lavrichenko K."/>
            <person name="Devanna P."/>
            <person name="Winkler S."/>
            <person name="Jermiin L.S."/>
            <person name="Skirmuntt E.C."/>
            <person name="Katzourakis A."/>
            <person name="Burkitt-Gray L."/>
            <person name="Ray D.A."/>
            <person name="Sullivan K.A.M."/>
            <person name="Roscito J.G."/>
            <person name="Kirilenko B.M."/>
            <person name="Davalos L.M."/>
            <person name="Corthals A.P."/>
            <person name="Power M.L."/>
            <person name="Jones G."/>
            <person name="Ransome R.D."/>
            <person name="Dechmann D.K.N."/>
            <person name="Locatelli A.G."/>
            <person name="Puechmaille S.J."/>
            <person name="Fedrigo O."/>
            <person name="Jarvis E.D."/>
            <person name="Hiller M."/>
            <person name="Vernes S.C."/>
            <person name="Myers E.W."/>
            <person name="Teeling E.C."/>
        </authorList>
    </citation>
    <scope>NUCLEOTIDE SEQUENCE [LARGE SCALE GENOMIC DNA]</scope>
    <source>
        <strain evidence="2">MRouAeg1</strain>
        <tissue evidence="2">Muscle</tissue>
    </source>
</reference>
<dbReference type="EMBL" id="JACASE010000003">
    <property type="protein sequence ID" value="KAF6485663.1"/>
    <property type="molecule type" value="Genomic_DNA"/>
</dbReference>
<protein>
    <submittedName>
        <fullName evidence="2">Uncharacterized protein</fullName>
    </submittedName>
</protein>
<comment type="caution">
    <text evidence="2">The sequence shown here is derived from an EMBL/GenBank/DDBJ whole genome shotgun (WGS) entry which is preliminary data.</text>
</comment>
<dbReference type="Proteomes" id="UP000593571">
    <property type="component" value="Unassembled WGS sequence"/>
</dbReference>
<sequence>MRDPRWERAGVGRLGDVPPPLPGDAAAGGGGVAGGDPAPTGTEMRPARAGARRRWLWARGCVWQAPTHVAYWGPEDAGEGGGSSPFWSPSLFPGHFAPELTVSSSWKRRSPSSLPRVPPTFLRRKNGAFGGSCVVIKPTPWAAPAHPSLGAFQEPSCFRIWTTRTRI</sequence>
<name>A0A7J8IM38_ROUAE</name>
<proteinExistence type="predicted"/>
<keyword evidence="3" id="KW-1185">Reference proteome</keyword>
<feature type="compositionally biased region" description="Basic and acidic residues" evidence="1">
    <location>
        <begin position="1"/>
        <end position="10"/>
    </location>
</feature>
<evidence type="ECO:0000256" key="1">
    <source>
        <dbReference type="SAM" id="MobiDB-lite"/>
    </source>
</evidence>
<organism evidence="2 3">
    <name type="scientific">Rousettus aegyptiacus</name>
    <name type="common">Egyptian fruit bat</name>
    <name type="synonym">Pteropus aegyptiacus</name>
    <dbReference type="NCBI Taxonomy" id="9407"/>
    <lineage>
        <taxon>Eukaryota</taxon>
        <taxon>Metazoa</taxon>
        <taxon>Chordata</taxon>
        <taxon>Craniata</taxon>
        <taxon>Vertebrata</taxon>
        <taxon>Euteleostomi</taxon>
        <taxon>Mammalia</taxon>
        <taxon>Eutheria</taxon>
        <taxon>Laurasiatheria</taxon>
        <taxon>Chiroptera</taxon>
        <taxon>Yinpterochiroptera</taxon>
        <taxon>Pteropodoidea</taxon>
        <taxon>Pteropodidae</taxon>
        <taxon>Rousettinae</taxon>
        <taxon>Rousettus</taxon>
    </lineage>
</organism>
<evidence type="ECO:0000313" key="2">
    <source>
        <dbReference type="EMBL" id="KAF6485663.1"/>
    </source>
</evidence>
<gene>
    <name evidence="2" type="ORF">HJG63_010794</name>
</gene>
<evidence type="ECO:0000313" key="3">
    <source>
        <dbReference type="Proteomes" id="UP000593571"/>
    </source>
</evidence>